<feature type="compositionally biased region" description="Basic and acidic residues" evidence="1">
    <location>
        <begin position="120"/>
        <end position="141"/>
    </location>
</feature>
<gene>
    <name evidence="2" type="ORF">NCTC12971_00137</name>
</gene>
<organism evidence="2 3">
    <name type="scientific">Serratia rubidaea</name>
    <name type="common">Serratia marinorubra</name>
    <dbReference type="NCBI Taxonomy" id="61652"/>
    <lineage>
        <taxon>Bacteria</taxon>
        <taxon>Pseudomonadati</taxon>
        <taxon>Pseudomonadota</taxon>
        <taxon>Gammaproteobacteria</taxon>
        <taxon>Enterobacterales</taxon>
        <taxon>Yersiniaceae</taxon>
        <taxon>Serratia</taxon>
    </lineage>
</organism>
<reference evidence="2 3" key="1">
    <citation type="submission" date="2019-05" db="EMBL/GenBank/DDBJ databases">
        <authorList>
            <consortium name="Pathogen Informatics"/>
        </authorList>
    </citation>
    <scope>NUCLEOTIDE SEQUENCE [LARGE SCALE GENOMIC DNA]</scope>
    <source>
        <strain evidence="2 3">NCTC12971</strain>
    </source>
</reference>
<dbReference type="AlphaFoldDB" id="A0A4U9H845"/>
<proteinExistence type="predicted"/>
<dbReference type="Proteomes" id="UP000307968">
    <property type="component" value="Chromosome"/>
</dbReference>
<name>A0A4U9H845_SERRU</name>
<feature type="region of interest" description="Disordered" evidence="1">
    <location>
        <begin position="120"/>
        <end position="169"/>
    </location>
</feature>
<accession>A0A4U9H845</accession>
<dbReference type="EMBL" id="LR590463">
    <property type="protein sequence ID" value="VTP59712.1"/>
    <property type="molecule type" value="Genomic_DNA"/>
</dbReference>
<protein>
    <submittedName>
        <fullName evidence="2">Uncharacterized protein</fullName>
    </submittedName>
</protein>
<evidence type="ECO:0000313" key="3">
    <source>
        <dbReference type="Proteomes" id="UP000307968"/>
    </source>
</evidence>
<sequence length="210" mass="22610">MSAMPLPKSFGFSALFSTTTLSGATPASEQHFSQHTQQLAATFSLCILTSRHFCPDALFPTVKEQPTTHHSQHRHPCHYRPYSGGRRVTACCDPLNRLPGAGWRGPQATARRSVAHLHDRGWPLHDRTGPGRAADAGERGRSNAAKRSATPCSQTTPGGHQRPSAEAVRPTSFGVFSQTMMRPTPPGTAATPDAPRGAHAIMQIYTHTSA</sequence>
<evidence type="ECO:0000256" key="1">
    <source>
        <dbReference type="SAM" id="MobiDB-lite"/>
    </source>
</evidence>
<evidence type="ECO:0000313" key="2">
    <source>
        <dbReference type="EMBL" id="VTP59712.1"/>
    </source>
</evidence>